<feature type="short sequence motif" description="HXTX 1" evidence="2">
    <location>
        <begin position="39"/>
        <end position="42"/>
    </location>
</feature>
<dbReference type="OrthoDB" id="9789350at2"/>
<dbReference type="SUPFAM" id="SSF55144">
    <property type="entry name" value="LigT-like"/>
    <property type="match status" value="1"/>
</dbReference>
<comment type="similarity">
    <text evidence="2">Belongs to the 2H phosphoesterase superfamily. ThpR family.</text>
</comment>
<dbReference type="GO" id="GO:0008664">
    <property type="term" value="F:RNA 2',3'-cyclic 3'-phosphodiesterase activity"/>
    <property type="evidence" value="ECO:0007669"/>
    <property type="project" value="UniProtKB-EC"/>
</dbReference>
<dbReference type="InterPro" id="IPR009097">
    <property type="entry name" value="Cyclic_Pdiesterase"/>
</dbReference>
<dbReference type="GO" id="GO:0004113">
    <property type="term" value="F:2',3'-cyclic-nucleotide 3'-phosphodiesterase activity"/>
    <property type="evidence" value="ECO:0007669"/>
    <property type="project" value="InterPro"/>
</dbReference>
<comment type="function">
    <text evidence="2">Hydrolyzes RNA 2',3'-cyclic phosphodiester to an RNA 2'-phosphomonoester.</text>
</comment>
<proteinExistence type="inferred from homology"/>
<dbReference type="EMBL" id="UGGP01000001">
    <property type="protein sequence ID" value="STO07686.1"/>
    <property type="molecule type" value="Genomic_DNA"/>
</dbReference>
<feature type="active site" description="Proton acceptor" evidence="2">
    <location>
        <position position="125"/>
    </location>
</feature>
<dbReference type="EC" id="3.1.4.58" evidence="2"/>
<dbReference type="PANTHER" id="PTHR35561:SF1">
    <property type="entry name" value="RNA 2',3'-CYCLIC PHOSPHODIESTERASE"/>
    <property type="match status" value="1"/>
</dbReference>
<keyword evidence="3" id="KW-0436">Ligase</keyword>
<feature type="active site" description="Proton donor" evidence="2">
    <location>
        <position position="39"/>
    </location>
</feature>
<evidence type="ECO:0000256" key="1">
    <source>
        <dbReference type="ARBA" id="ARBA00022801"/>
    </source>
</evidence>
<keyword evidence="1 2" id="KW-0378">Hydrolase</keyword>
<dbReference type="STRING" id="1397694.GCA_000702585_01549"/>
<dbReference type="SMR" id="A0A377FT69"/>
<dbReference type="NCBIfam" id="TIGR02258">
    <property type="entry name" value="2_5_ligase"/>
    <property type="match status" value="1"/>
</dbReference>
<name>A0A377FT69_9BACL</name>
<dbReference type="Proteomes" id="UP000254060">
    <property type="component" value="Unassembled WGS sequence"/>
</dbReference>
<dbReference type="Gene3D" id="3.90.1140.10">
    <property type="entry name" value="Cyclic phosphodiesterase"/>
    <property type="match status" value="1"/>
</dbReference>
<dbReference type="InterPro" id="IPR004175">
    <property type="entry name" value="RNA_CPDase"/>
</dbReference>
<reference evidence="3 4" key="1">
    <citation type="submission" date="2018-06" db="EMBL/GenBank/DDBJ databases">
        <authorList>
            <consortium name="Pathogen Informatics"/>
            <person name="Doyle S."/>
        </authorList>
    </citation>
    <scope>NUCLEOTIDE SEQUENCE [LARGE SCALE GENOMIC DNA]</scope>
    <source>
        <strain evidence="3 4">NCTC13163</strain>
    </source>
</reference>
<dbReference type="RefSeq" id="WP_029334682.1">
    <property type="nucleotide sequence ID" value="NZ_UGGP01000001.1"/>
</dbReference>
<dbReference type="AlphaFoldDB" id="A0A377FT69"/>
<evidence type="ECO:0000313" key="4">
    <source>
        <dbReference type="Proteomes" id="UP000254060"/>
    </source>
</evidence>
<dbReference type="PANTHER" id="PTHR35561">
    <property type="entry name" value="RNA 2',3'-CYCLIC PHOSPHODIESTERASE"/>
    <property type="match status" value="1"/>
</dbReference>
<dbReference type="Pfam" id="PF13563">
    <property type="entry name" value="2_5_RNA_ligase2"/>
    <property type="match status" value="1"/>
</dbReference>
<dbReference type="GO" id="GO:0016874">
    <property type="term" value="F:ligase activity"/>
    <property type="evidence" value="ECO:0007669"/>
    <property type="project" value="UniProtKB-KW"/>
</dbReference>
<organism evidence="3 4">
    <name type="scientific">Exiguobacterium aurantiacum</name>
    <dbReference type="NCBI Taxonomy" id="33987"/>
    <lineage>
        <taxon>Bacteria</taxon>
        <taxon>Bacillati</taxon>
        <taxon>Bacillota</taxon>
        <taxon>Bacilli</taxon>
        <taxon>Bacillales</taxon>
        <taxon>Bacillales Family XII. Incertae Sedis</taxon>
        <taxon>Exiguobacterium</taxon>
    </lineage>
</organism>
<sequence length="191" mass="22193">MSTHYFLALPIESAEFERIQREVLPYYSYHRIYRPDEFHVTLQFLGALDDDQVEAVREITKRVADETSPFTLTFQRLDHFGRSERPRVLTIVPEPEQALMTFVSELRGRLSEDIPALDRKPFVPHVTLAKKWDSGTIAPHVAPAFNIIEKIDAVVLYRINPGHKPAYEAIDVFPLARSEEESWRSRLKFLT</sequence>
<evidence type="ECO:0000313" key="3">
    <source>
        <dbReference type="EMBL" id="STO07686.1"/>
    </source>
</evidence>
<gene>
    <name evidence="3" type="primary">ligT</name>
    <name evidence="3" type="ORF">NCTC13163_01040</name>
</gene>
<evidence type="ECO:0000256" key="2">
    <source>
        <dbReference type="HAMAP-Rule" id="MF_01940"/>
    </source>
</evidence>
<dbReference type="HAMAP" id="MF_01940">
    <property type="entry name" value="RNA_CPDase"/>
    <property type="match status" value="1"/>
</dbReference>
<protein>
    <recommendedName>
        <fullName evidence="2">RNA 2',3'-cyclic phosphodiesterase</fullName>
        <shortName evidence="2">RNA 2',3'-CPDase</shortName>
        <ecNumber evidence="2">3.1.4.58</ecNumber>
    </recommendedName>
</protein>
<feature type="short sequence motif" description="HXTX 2" evidence="2">
    <location>
        <begin position="125"/>
        <end position="128"/>
    </location>
</feature>
<comment type="catalytic activity">
    <reaction evidence="2">
        <text>a 3'-end 2',3'-cyclophospho-ribonucleotide-RNA + H2O = a 3'-end 2'-phospho-ribonucleotide-RNA + H(+)</text>
        <dbReference type="Rhea" id="RHEA:11828"/>
        <dbReference type="Rhea" id="RHEA-COMP:10464"/>
        <dbReference type="Rhea" id="RHEA-COMP:17353"/>
        <dbReference type="ChEBI" id="CHEBI:15377"/>
        <dbReference type="ChEBI" id="CHEBI:15378"/>
        <dbReference type="ChEBI" id="CHEBI:83064"/>
        <dbReference type="ChEBI" id="CHEBI:173113"/>
        <dbReference type="EC" id="3.1.4.58"/>
    </reaction>
</comment>
<accession>A0A377FT69</accession>